<dbReference type="GO" id="GO:0008233">
    <property type="term" value="F:peptidase activity"/>
    <property type="evidence" value="ECO:0007669"/>
    <property type="project" value="UniProtKB-KW"/>
</dbReference>
<dbReference type="GO" id="GO:0006508">
    <property type="term" value="P:proteolysis"/>
    <property type="evidence" value="ECO:0007669"/>
    <property type="project" value="UniProtKB-KW"/>
</dbReference>
<dbReference type="AlphaFoldDB" id="A0A1R3IAQ5"/>
<gene>
    <name evidence="1" type="ORF">COLO4_24352</name>
</gene>
<sequence>MLKREKGRNRTTIGLVGAVVGVQFDRGHAYKKSEHACPNRCPFVDDLAHLGSIKNATLVRDSCPLQPSQEGIVLLVPNHNDSWMDLNFSYH</sequence>
<name>A0A1R3IAQ5_9ROSI</name>
<accession>A0A1R3IAQ5</accession>
<keyword evidence="1" id="KW-0645">Protease</keyword>
<keyword evidence="1" id="KW-0378">Hydrolase</keyword>
<comment type="caution">
    <text evidence="1">The sequence shown here is derived from an EMBL/GenBank/DDBJ whole genome shotgun (WGS) entry which is preliminary data.</text>
</comment>
<organism evidence="1 2">
    <name type="scientific">Corchorus olitorius</name>
    <dbReference type="NCBI Taxonomy" id="93759"/>
    <lineage>
        <taxon>Eukaryota</taxon>
        <taxon>Viridiplantae</taxon>
        <taxon>Streptophyta</taxon>
        <taxon>Embryophyta</taxon>
        <taxon>Tracheophyta</taxon>
        <taxon>Spermatophyta</taxon>
        <taxon>Magnoliopsida</taxon>
        <taxon>eudicotyledons</taxon>
        <taxon>Gunneridae</taxon>
        <taxon>Pentapetalae</taxon>
        <taxon>rosids</taxon>
        <taxon>malvids</taxon>
        <taxon>Malvales</taxon>
        <taxon>Malvaceae</taxon>
        <taxon>Grewioideae</taxon>
        <taxon>Apeibeae</taxon>
        <taxon>Corchorus</taxon>
    </lineage>
</organism>
<reference evidence="2" key="1">
    <citation type="submission" date="2013-09" db="EMBL/GenBank/DDBJ databases">
        <title>Corchorus olitorius genome sequencing.</title>
        <authorList>
            <person name="Alam M."/>
            <person name="Haque M.S."/>
            <person name="Islam M.S."/>
            <person name="Emdad E.M."/>
            <person name="Islam M.M."/>
            <person name="Ahmed B."/>
            <person name="Halim A."/>
            <person name="Hossen Q.M.M."/>
            <person name="Hossain M.Z."/>
            <person name="Ahmed R."/>
            <person name="Khan M.M."/>
            <person name="Islam R."/>
            <person name="Rashid M.M."/>
            <person name="Khan S.A."/>
            <person name="Rahman M.S."/>
            <person name="Alam M."/>
            <person name="Yahiya A.S."/>
            <person name="Khan M.S."/>
            <person name="Azam M.S."/>
            <person name="Haque T."/>
            <person name="Lashkar M.Z.H."/>
            <person name="Akhand A.I."/>
            <person name="Morshed G."/>
            <person name="Roy S."/>
            <person name="Uddin K.S."/>
            <person name="Rabeya T."/>
            <person name="Hossain A.S."/>
            <person name="Chowdhury A."/>
            <person name="Snigdha A.R."/>
            <person name="Mortoza M.S."/>
            <person name="Matin S.A."/>
            <person name="Hoque S.M.E."/>
            <person name="Islam M.K."/>
            <person name="Roy D.K."/>
            <person name="Haider R."/>
            <person name="Moosa M.M."/>
            <person name="Elias S.M."/>
            <person name="Hasan A.M."/>
            <person name="Jahan S."/>
            <person name="Shafiuddin M."/>
            <person name="Mahmood N."/>
            <person name="Shommy N.S."/>
        </authorList>
    </citation>
    <scope>NUCLEOTIDE SEQUENCE [LARGE SCALE GENOMIC DNA]</scope>
    <source>
        <strain evidence="2">cv. O-4</strain>
    </source>
</reference>
<dbReference type="Proteomes" id="UP000187203">
    <property type="component" value="Unassembled WGS sequence"/>
</dbReference>
<evidence type="ECO:0000313" key="2">
    <source>
        <dbReference type="Proteomes" id="UP000187203"/>
    </source>
</evidence>
<evidence type="ECO:0000313" key="1">
    <source>
        <dbReference type="EMBL" id="OMO79657.1"/>
    </source>
</evidence>
<protein>
    <submittedName>
        <fullName evidence="1">Aspartyl protease-like protein</fullName>
    </submittedName>
</protein>
<dbReference type="EMBL" id="AWUE01018519">
    <property type="protein sequence ID" value="OMO79657.1"/>
    <property type="molecule type" value="Genomic_DNA"/>
</dbReference>
<keyword evidence="2" id="KW-1185">Reference proteome</keyword>
<proteinExistence type="predicted"/>